<keyword evidence="1" id="KW-0378">Hydrolase</keyword>
<gene>
    <name evidence="3" type="ORF">OIDMADRAFT_166512</name>
</gene>
<name>A0A0C3CIT6_OIDMZ</name>
<dbReference type="EMBL" id="KN832879">
    <property type="protein sequence ID" value="KIM98958.1"/>
    <property type="molecule type" value="Genomic_DNA"/>
</dbReference>
<reference evidence="4" key="2">
    <citation type="submission" date="2015-01" db="EMBL/GenBank/DDBJ databases">
        <title>Evolutionary Origins and Diversification of the Mycorrhizal Mutualists.</title>
        <authorList>
            <consortium name="DOE Joint Genome Institute"/>
            <consortium name="Mycorrhizal Genomics Consortium"/>
            <person name="Kohler A."/>
            <person name="Kuo A."/>
            <person name="Nagy L.G."/>
            <person name="Floudas D."/>
            <person name="Copeland A."/>
            <person name="Barry K.W."/>
            <person name="Cichocki N."/>
            <person name="Veneault-Fourrey C."/>
            <person name="LaButti K."/>
            <person name="Lindquist E.A."/>
            <person name="Lipzen A."/>
            <person name="Lundell T."/>
            <person name="Morin E."/>
            <person name="Murat C."/>
            <person name="Riley R."/>
            <person name="Ohm R."/>
            <person name="Sun H."/>
            <person name="Tunlid A."/>
            <person name="Henrissat B."/>
            <person name="Grigoriev I.V."/>
            <person name="Hibbett D.S."/>
            <person name="Martin F."/>
        </authorList>
    </citation>
    <scope>NUCLEOTIDE SEQUENCE [LARGE SCALE GENOMIC DNA]</scope>
    <source>
        <strain evidence="4">Zn</strain>
    </source>
</reference>
<dbReference type="FunFam" id="3.40.720.10:FF:000064">
    <property type="entry name" value="Probable acid phosphatase Pho610"/>
    <property type="match status" value="1"/>
</dbReference>
<evidence type="ECO:0000256" key="2">
    <source>
        <dbReference type="SAM" id="SignalP"/>
    </source>
</evidence>
<evidence type="ECO:0000256" key="1">
    <source>
        <dbReference type="ARBA" id="ARBA00022801"/>
    </source>
</evidence>
<dbReference type="InterPro" id="IPR007312">
    <property type="entry name" value="Phosphoesterase"/>
</dbReference>
<dbReference type="GO" id="GO:0009395">
    <property type="term" value="P:phospholipid catabolic process"/>
    <property type="evidence" value="ECO:0007669"/>
    <property type="project" value="TreeGrafter"/>
</dbReference>
<dbReference type="InterPro" id="IPR017850">
    <property type="entry name" value="Alkaline_phosphatase_core_sf"/>
</dbReference>
<dbReference type="OrthoDB" id="5135119at2759"/>
<proteinExistence type="predicted"/>
<dbReference type="HOGENOM" id="CLU_027977_2_0_1"/>
<dbReference type="STRING" id="913774.A0A0C3CIT6"/>
<dbReference type="InParanoid" id="A0A0C3CIT6"/>
<accession>A0A0C3CIT6</accession>
<evidence type="ECO:0000313" key="4">
    <source>
        <dbReference type="Proteomes" id="UP000054321"/>
    </source>
</evidence>
<keyword evidence="2" id="KW-0732">Signal</keyword>
<feature type="signal peptide" evidence="2">
    <location>
        <begin position="1"/>
        <end position="18"/>
    </location>
</feature>
<feature type="chain" id="PRO_5002162531" description="Acid phosphatase" evidence="2">
    <location>
        <begin position="19"/>
        <end position="406"/>
    </location>
</feature>
<dbReference type="GO" id="GO:0016788">
    <property type="term" value="F:hydrolase activity, acting on ester bonds"/>
    <property type="evidence" value="ECO:0007669"/>
    <property type="project" value="InterPro"/>
</dbReference>
<dbReference type="Pfam" id="PF04185">
    <property type="entry name" value="Phosphoesterase"/>
    <property type="match status" value="1"/>
</dbReference>
<evidence type="ECO:0008006" key="5">
    <source>
        <dbReference type="Google" id="ProtNLM"/>
    </source>
</evidence>
<reference evidence="3 4" key="1">
    <citation type="submission" date="2014-04" db="EMBL/GenBank/DDBJ databases">
        <authorList>
            <consortium name="DOE Joint Genome Institute"/>
            <person name="Kuo A."/>
            <person name="Martino E."/>
            <person name="Perotto S."/>
            <person name="Kohler A."/>
            <person name="Nagy L.G."/>
            <person name="Floudas D."/>
            <person name="Copeland A."/>
            <person name="Barry K.W."/>
            <person name="Cichocki N."/>
            <person name="Veneault-Fourrey C."/>
            <person name="LaButti K."/>
            <person name="Lindquist E.A."/>
            <person name="Lipzen A."/>
            <person name="Lundell T."/>
            <person name="Morin E."/>
            <person name="Murat C."/>
            <person name="Sun H."/>
            <person name="Tunlid A."/>
            <person name="Henrissat B."/>
            <person name="Grigoriev I.V."/>
            <person name="Hibbett D.S."/>
            <person name="Martin F."/>
            <person name="Nordberg H.P."/>
            <person name="Cantor M.N."/>
            <person name="Hua S.X."/>
        </authorList>
    </citation>
    <scope>NUCLEOTIDE SEQUENCE [LARGE SCALE GENOMIC DNA]</scope>
    <source>
        <strain evidence="3 4">Zn</strain>
    </source>
</reference>
<keyword evidence="4" id="KW-1185">Reference proteome</keyword>
<organism evidence="3 4">
    <name type="scientific">Oidiodendron maius (strain Zn)</name>
    <dbReference type="NCBI Taxonomy" id="913774"/>
    <lineage>
        <taxon>Eukaryota</taxon>
        <taxon>Fungi</taxon>
        <taxon>Dikarya</taxon>
        <taxon>Ascomycota</taxon>
        <taxon>Pezizomycotina</taxon>
        <taxon>Leotiomycetes</taxon>
        <taxon>Leotiomycetes incertae sedis</taxon>
        <taxon>Myxotrichaceae</taxon>
        <taxon>Oidiodendron</taxon>
    </lineage>
</organism>
<evidence type="ECO:0000313" key="3">
    <source>
        <dbReference type="EMBL" id="KIM98958.1"/>
    </source>
</evidence>
<dbReference type="PANTHER" id="PTHR31956:SF15">
    <property type="entry name" value="ACID PHOSPHATASE PHOA"/>
    <property type="match status" value="1"/>
</dbReference>
<dbReference type="Gene3D" id="3.40.720.10">
    <property type="entry name" value="Alkaline Phosphatase, subunit A"/>
    <property type="match status" value="1"/>
</dbReference>
<dbReference type="PANTHER" id="PTHR31956">
    <property type="entry name" value="NON-SPECIFIC PHOSPHOLIPASE C4-RELATED"/>
    <property type="match status" value="1"/>
</dbReference>
<dbReference type="AlphaFoldDB" id="A0A0C3CIT6"/>
<sequence length="406" mass="45558">MRFSAVVVVAALVSGAVASPVATPTATQSDPADVYKAQATAKTESPTSKVKGKAFDRYVSIWFENTDYDKAAADPNFQFFAKKGITLTSNVCLTHPSEPNYMAVVGGDYFGLDGDPFTQVPQNISSVVDLLEDKGISWSLYQEDLPYTGYQGFDWVNQKTGANDYVRKHNPEILYNSVAEKADRLAKIKNTTLFYEDLKANKLPQWMFITPNMTSDGHDTSVTVAGEWLKTFLTPLLNDKRFMDNTLVLLTFDENETYTIQNRVFSVLLGDAVPNHLVGTTDDNYYNHYSEIATVEANWDLHTLGRFDVGANVFANVAAHTGDRVRKWNAEPCLSERYFNSSYDGIFTTLAQWSPQPVPNVFAVQNGRTVLPAIQFEWASQFWKTYYHGELEIPDGAHPPVYPYKY</sequence>
<protein>
    <recommendedName>
        <fullName evidence="5">Acid phosphatase</fullName>
    </recommendedName>
</protein>
<dbReference type="Proteomes" id="UP000054321">
    <property type="component" value="Unassembled WGS sequence"/>
</dbReference>